<dbReference type="InterPro" id="IPR032466">
    <property type="entry name" value="Metal_Hydrolase"/>
</dbReference>
<dbReference type="GO" id="GO:0009168">
    <property type="term" value="P:purine ribonucleoside monophosphate biosynthetic process"/>
    <property type="evidence" value="ECO:0007669"/>
    <property type="project" value="UniProtKB-UniRule"/>
</dbReference>
<keyword evidence="4 9" id="KW-0862">Zinc</keyword>
<comment type="catalytic activity">
    <reaction evidence="8">
        <text>2'-deoxyadenosine + H2O + H(+) = 2'-deoxyinosine + NH4(+)</text>
        <dbReference type="Rhea" id="RHEA:28190"/>
        <dbReference type="ChEBI" id="CHEBI:15377"/>
        <dbReference type="ChEBI" id="CHEBI:15378"/>
        <dbReference type="ChEBI" id="CHEBI:17256"/>
        <dbReference type="ChEBI" id="CHEBI:28938"/>
        <dbReference type="ChEBI" id="CHEBI:28997"/>
        <dbReference type="EC" id="3.5.4.4"/>
    </reaction>
    <physiologicalReaction direction="left-to-right" evidence="8">
        <dbReference type="Rhea" id="RHEA:28191"/>
    </physiologicalReaction>
</comment>
<dbReference type="OrthoDB" id="9779574at2"/>
<feature type="domain" description="Adenosine deaminase" evidence="10">
    <location>
        <begin position="13"/>
        <end position="334"/>
    </location>
</feature>
<dbReference type="Proteomes" id="UP000272464">
    <property type="component" value="Unassembled WGS sequence"/>
</dbReference>
<dbReference type="EC" id="3.5.4.4" evidence="1 9"/>
<evidence type="ECO:0000256" key="7">
    <source>
        <dbReference type="ARBA" id="ARBA00047989"/>
    </source>
</evidence>
<evidence type="ECO:0000256" key="5">
    <source>
        <dbReference type="ARBA" id="ARBA00023080"/>
    </source>
</evidence>
<feature type="binding site" evidence="9">
    <location>
        <position position="203"/>
    </location>
    <ligand>
        <name>Zn(2+)</name>
        <dbReference type="ChEBI" id="CHEBI:29105"/>
        <note>catalytic</note>
    </ligand>
</feature>
<feature type="active site" description="Proton donor" evidence="9">
    <location>
        <position position="206"/>
    </location>
</feature>
<sequence>MGAAIMNILKLMPKAELHIHLDGSVRPDTIISLAKEEGLMLPVIDPNELRPYLHASEQCSSLTEYLSKFQLPLQCLQSAESLRRVAYELVEDAHRDHVKYMEIRFAPLLHMEKGLTVEEIISHVLAGTDEAERKLGTTTRLIIICLRSHPVNKNLKVVHAASAFIGKGVVGMDLAGDEVSYPPEIHRKVFEQAHDYGLPITIHAGEAADANNIDESIRHLHAARIGHGVRLQDDAALMQWVKDHHIVLEMCPSSNVQTKAVESWSDHPIKEYFDQGIRVTVNTDNLTVSGTTLTKEYERLMEIHDFSTAQFAEMNLYALQASFLENPEKLRLLNYFREEYETMGLLPK</sequence>
<dbReference type="AlphaFoldDB" id="A0A3S1BW41"/>
<comment type="cofactor">
    <cofactor evidence="9">
        <name>Zn(2+)</name>
        <dbReference type="ChEBI" id="CHEBI:29105"/>
    </cofactor>
    <text evidence="9">Binds 1 zinc ion per subunit.</text>
</comment>
<feature type="binding site" evidence="9">
    <location>
        <position position="18"/>
    </location>
    <ligand>
        <name>Zn(2+)</name>
        <dbReference type="ChEBI" id="CHEBI:29105"/>
        <note>catalytic</note>
    </ligand>
</feature>
<evidence type="ECO:0000256" key="6">
    <source>
        <dbReference type="ARBA" id="ARBA00031852"/>
    </source>
</evidence>
<dbReference type="InterPro" id="IPR006330">
    <property type="entry name" value="Ado/ade_deaminase"/>
</dbReference>
<evidence type="ECO:0000259" key="10">
    <source>
        <dbReference type="Pfam" id="PF00962"/>
    </source>
</evidence>
<gene>
    <name evidence="9 11" type="primary">add</name>
    <name evidence="11" type="ORF">EJP77_01115</name>
</gene>
<keyword evidence="3 9" id="KW-0378">Hydrolase</keyword>
<dbReference type="HAMAP" id="MF_00540">
    <property type="entry name" value="A_deaminase"/>
    <property type="match status" value="1"/>
</dbReference>
<proteinExistence type="inferred from homology"/>
<keyword evidence="2 9" id="KW-0479">Metal-binding</keyword>
<dbReference type="GO" id="GO:0004000">
    <property type="term" value="F:adenosine deaminase activity"/>
    <property type="evidence" value="ECO:0007669"/>
    <property type="project" value="UniProtKB-UniRule"/>
</dbReference>
<dbReference type="GO" id="GO:0043103">
    <property type="term" value="P:hypoxanthine salvage"/>
    <property type="evidence" value="ECO:0007669"/>
    <property type="project" value="TreeGrafter"/>
</dbReference>
<feature type="binding site" evidence="9">
    <location>
        <position position="284"/>
    </location>
    <ligand>
        <name>Zn(2+)</name>
        <dbReference type="ChEBI" id="CHEBI:29105"/>
        <note>catalytic</note>
    </ligand>
</feature>
<evidence type="ECO:0000256" key="4">
    <source>
        <dbReference type="ARBA" id="ARBA00022833"/>
    </source>
</evidence>
<dbReference type="InterPro" id="IPR001365">
    <property type="entry name" value="A_deaminase_dom"/>
</dbReference>
<dbReference type="GO" id="GO:0046936">
    <property type="term" value="F:2'-deoxyadenosine deaminase activity"/>
    <property type="evidence" value="ECO:0007669"/>
    <property type="project" value="RHEA"/>
</dbReference>
<organism evidence="11 12">
    <name type="scientific">Paenibacillus zeisoli</name>
    <dbReference type="NCBI Taxonomy" id="2496267"/>
    <lineage>
        <taxon>Bacteria</taxon>
        <taxon>Bacillati</taxon>
        <taxon>Bacillota</taxon>
        <taxon>Bacilli</taxon>
        <taxon>Bacillales</taxon>
        <taxon>Paenibacillaceae</taxon>
        <taxon>Paenibacillus</taxon>
    </lineage>
</organism>
<evidence type="ECO:0000256" key="9">
    <source>
        <dbReference type="HAMAP-Rule" id="MF_00540"/>
    </source>
</evidence>
<evidence type="ECO:0000256" key="1">
    <source>
        <dbReference type="ARBA" id="ARBA00012784"/>
    </source>
</evidence>
<feature type="binding site" evidence="9">
    <location>
        <position position="20"/>
    </location>
    <ligand>
        <name>Zn(2+)</name>
        <dbReference type="ChEBI" id="CHEBI:29105"/>
        <note>catalytic</note>
    </ligand>
</feature>
<accession>A0A3S1BW41</accession>
<evidence type="ECO:0000313" key="11">
    <source>
        <dbReference type="EMBL" id="RUT35652.1"/>
    </source>
</evidence>
<dbReference type="GO" id="GO:0006154">
    <property type="term" value="P:adenosine catabolic process"/>
    <property type="evidence" value="ECO:0007669"/>
    <property type="project" value="TreeGrafter"/>
</dbReference>
<dbReference type="SUPFAM" id="SSF51556">
    <property type="entry name" value="Metallo-dependent hydrolases"/>
    <property type="match status" value="1"/>
</dbReference>
<comment type="catalytic activity">
    <reaction evidence="7">
        <text>adenosine + H2O + H(+) = inosine + NH4(+)</text>
        <dbReference type="Rhea" id="RHEA:24408"/>
        <dbReference type="ChEBI" id="CHEBI:15377"/>
        <dbReference type="ChEBI" id="CHEBI:15378"/>
        <dbReference type="ChEBI" id="CHEBI:16335"/>
        <dbReference type="ChEBI" id="CHEBI:17596"/>
        <dbReference type="ChEBI" id="CHEBI:28938"/>
        <dbReference type="EC" id="3.5.4.4"/>
    </reaction>
    <physiologicalReaction direction="left-to-right" evidence="7">
        <dbReference type="Rhea" id="RHEA:24409"/>
    </physiologicalReaction>
</comment>
<feature type="binding site" evidence="9">
    <location>
        <position position="20"/>
    </location>
    <ligand>
        <name>substrate</name>
    </ligand>
</feature>
<feature type="binding site" evidence="9">
    <location>
        <position position="176"/>
    </location>
    <ligand>
        <name>substrate</name>
    </ligand>
</feature>
<dbReference type="InterPro" id="IPR028893">
    <property type="entry name" value="A_deaminase"/>
</dbReference>
<comment type="caution">
    <text evidence="11">The sequence shown here is derived from an EMBL/GenBank/DDBJ whole genome shotgun (WGS) entry which is preliminary data.</text>
</comment>
<keyword evidence="12" id="KW-1185">Reference proteome</keyword>
<dbReference type="GO" id="GO:0046103">
    <property type="term" value="P:inosine biosynthetic process"/>
    <property type="evidence" value="ECO:0007669"/>
    <property type="project" value="TreeGrafter"/>
</dbReference>
<dbReference type="CDD" id="cd01320">
    <property type="entry name" value="ADA"/>
    <property type="match status" value="1"/>
</dbReference>
<dbReference type="GO" id="GO:0005829">
    <property type="term" value="C:cytosol"/>
    <property type="evidence" value="ECO:0007669"/>
    <property type="project" value="TreeGrafter"/>
</dbReference>
<comment type="caution">
    <text evidence="9">Lacks conserved residue(s) required for the propagation of feature annotation.</text>
</comment>
<dbReference type="PANTHER" id="PTHR11409:SF43">
    <property type="entry name" value="ADENOSINE DEAMINASE"/>
    <property type="match status" value="1"/>
</dbReference>
<dbReference type="GO" id="GO:0008270">
    <property type="term" value="F:zinc ion binding"/>
    <property type="evidence" value="ECO:0007669"/>
    <property type="project" value="UniProtKB-UniRule"/>
</dbReference>
<dbReference type="EMBL" id="RZNX01000001">
    <property type="protein sequence ID" value="RUT35652.1"/>
    <property type="molecule type" value="Genomic_DNA"/>
</dbReference>
<name>A0A3S1BW41_9BACL</name>
<evidence type="ECO:0000256" key="3">
    <source>
        <dbReference type="ARBA" id="ARBA00022801"/>
    </source>
</evidence>
<feature type="site" description="Important for catalytic activity" evidence="9">
    <location>
        <position position="227"/>
    </location>
</feature>
<dbReference type="NCBIfam" id="TIGR01430">
    <property type="entry name" value="aden_deam"/>
    <property type="match status" value="1"/>
</dbReference>
<evidence type="ECO:0000313" key="12">
    <source>
        <dbReference type="Proteomes" id="UP000272464"/>
    </source>
</evidence>
<comment type="similarity">
    <text evidence="9">Belongs to the metallo-dependent hydrolases superfamily. Adenosine and AMP deaminases family. Adenosine deaminase subfamily.</text>
</comment>
<dbReference type="GO" id="GO:0009117">
    <property type="term" value="P:nucleotide metabolic process"/>
    <property type="evidence" value="ECO:0007669"/>
    <property type="project" value="UniProtKB-KW"/>
</dbReference>
<dbReference type="Gene3D" id="3.20.20.140">
    <property type="entry name" value="Metal-dependent hydrolases"/>
    <property type="match status" value="1"/>
</dbReference>
<dbReference type="PANTHER" id="PTHR11409">
    <property type="entry name" value="ADENOSINE DEAMINASE"/>
    <property type="match status" value="1"/>
</dbReference>
<protein>
    <recommendedName>
        <fullName evidence="1 9">Adenosine deaminase</fullName>
        <ecNumber evidence="1 9">3.5.4.4</ecNumber>
    </recommendedName>
    <alternativeName>
        <fullName evidence="6 9">Adenosine aminohydrolase</fullName>
    </alternativeName>
</protein>
<feature type="binding site" evidence="9">
    <location>
        <position position="22"/>
    </location>
    <ligand>
        <name>substrate</name>
    </ligand>
</feature>
<evidence type="ECO:0000256" key="8">
    <source>
        <dbReference type="ARBA" id="ARBA00049213"/>
    </source>
</evidence>
<keyword evidence="5 9" id="KW-0546">Nucleotide metabolism</keyword>
<reference evidence="11 12" key="1">
    <citation type="submission" date="2018-12" db="EMBL/GenBank/DDBJ databases">
        <authorList>
            <person name="Sun L."/>
            <person name="Chen Z."/>
        </authorList>
    </citation>
    <scope>NUCLEOTIDE SEQUENCE [LARGE SCALE GENOMIC DNA]</scope>
    <source>
        <strain evidence="11 12">3-5-3</strain>
    </source>
</reference>
<evidence type="ECO:0000256" key="2">
    <source>
        <dbReference type="ARBA" id="ARBA00022723"/>
    </source>
</evidence>
<comment type="function">
    <text evidence="9">Catalyzes the hydrolytic deamination of adenosine and 2-deoxyadenosine.</text>
</comment>
<dbReference type="Pfam" id="PF00962">
    <property type="entry name" value="A_deaminase"/>
    <property type="match status" value="1"/>
</dbReference>